<comment type="caution">
    <text evidence="3">The sequence shown here is derived from an EMBL/GenBank/DDBJ whole genome shotgun (WGS) entry which is preliminary data.</text>
</comment>
<feature type="region of interest" description="Disordered" evidence="1">
    <location>
        <begin position="60"/>
        <end position="100"/>
    </location>
</feature>
<dbReference type="Pfam" id="PF25597">
    <property type="entry name" value="SH3_retrovirus"/>
    <property type="match status" value="1"/>
</dbReference>
<proteinExistence type="predicted"/>
<feature type="domain" description="Retroviral polymerase SH3-like" evidence="2">
    <location>
        <begin position="6"/>
        <end position="67"/>
    </location>
</feature>
<evidence type="ECO:0000313" key="4">
    <source>
        <dbReference type="Proteomes" id="UP000235145"/>
    </source>
</evidence>
<reference evidence="3 4" key="1">
    <citation type="journal article" date="2017" name="Nat. Commun.">
        <title>Genome assembly with in vitro proximity ligation data and whole-genome triplication in lettuce.</title>
        <authorList>
            <person name="Reyes-Chin-Wo S."/>
            <person name="Wang Z."/>
            <person name="Yang X."/>
            <person name="Kozik A."/>
            <person name="Arikit S."/>
            <person name="Song C."/>
            <person name="Xia L."/>
            <person name="Froenicke L."/>
            <person name="Lavelle D.O."/>
            <person name="Truco M.J."/>
            <person name="Xia R."/>
            <person name="Zhu S."/>
            <person name="Xu C."/>
            <person name="Xu H."/>
            <person name="Xu X."/>
            <person name="Cox K."/>
            <person name="Korf I."/>
            <person name="Meyers B.C."/>
            <person name="Michelmore R.W."/>
        </authorList>
    </citation>
    <scope>NUCLEOTIDE SEQUENCE [LARGE SCALE GENOMIC DNA]</scope>
    <source>
        <strain evidence="4">cv. Salinas</strain>
        <tissue evidence="3">Seedlings</tissue>
    </source>
</reference>
<evidence type="ECO:0000259" key="2">
    <source>
        <dbReference type="Pfam" id="PF25597"/>
    </source>
</evidence>
<name>A0A9R1ULG2_LACSA</name>
<dbReference type="InterPro" id="IPR057670">
    <property type="entry name" value="SH3_retrovirus"/>
</dbReference>
<keyword evidence="4" id="KW-1185">Reference proteome</keyword>
<feature type="compositionally biased region" description="Basic and acidic residues" evidence="1">
    <location>
        <begin position="89"/>
        <end position="100"/>
    </location>
</feature>
<protein>
    <recommendedName>
        <fullName evidence="2">Retroviral polymerase SH3-like domain-containing protein</fullName>
    </recommendedName>
</protein>
<dbReference type="Proteomes" id="UP000235145">
    <property type="component" value="Unassembled WGS sequence"/>
</dbReference>
<evidence type="ECO:0000313" key="3">
    <source>
        <dbReference type="EMBL" id="KAJ0189038.1"/>
    </source>
</evidence>
<gene>
    <name evidence="3" type="ORF">LSAT_V11C800418380</name>
</gene>
<feature type="compositionally biased region" description="Polar residues" evidence="1">
    <location>
        <begin position="69"/>
        <end position="78"/>
    </location>
</feature>
<dbReference type="AlphaFoldDB" id="A0A9R1ULG2"/>
<organism evidence="3 4">
    <name type="scientific">Lactuca sativa</name>
    <name type="common">Garden lettuce</name>
    <dbReference type="NCBI Taxonomy" id="4236"/>
    <lineage>
        <taxon>Eukaryota</taxon>
        <taxon>Viridiplantae</taxon>
        <taxon>Streptophyta</taxon>
        <taxon>Embryophyta</taxon>
        <taxon>Tracheophyta</taxon>
        <taxon>Spermatophyta</taxon>
        <taxon>Magnoliopsida</taxon>
        <taxon>eudicotyledons</taxon>
        <taxon>Gunneridae</taxon>
        <taxon>Pentapetalae</taxon>
        <taxon>asterids</taxon>
        <taxon>campanulids</taxon>
        <taxon>Asterales</taxon>
        <taxon>Asteraceae</taxon>
        <taxon>Cichorioideae</taxon>
        <taxon>Cichorieae</taxon>
        <taxon>Lactucinae</taxon>
        <taxon>Lactuca</taxon>
    </lineage>
</organism>
<dbReference type="EMBL" id="NBSK02000008">
    <property type="protein sequence ID" value="KAJ0189038.1"/>
    <property type="molecule type" value="Genomic_DNA"/>
</dbReference>
<evidence type="ECO:0000256" key="1">
    <source>
        <dbReference type="SAM" id="MobiDB-lite"/>
    </source>
</evidence>
<sequence>MESVGCVAYYCMPDPKQSKLGVGAIKSIFIGYAQNNKSYQLLDDESGVVVESRDVEFFEDRFSRDDENSNNTKPTSASRKILPPSPITKEPRTSTRARIEKSINFTEPMTSRDAPLWKEAINDEIDSTIGNGT</sequence>
<accession>A0A9R1ULG2</accession>